<dbReference type="RefSeq" id="WP_267653342.1">
    <property type="nucleotide sequence ID" value="NZ_JAOVZR010000001.1"/>
</dbReference>
<evidence type="ECO:0000259" key="6">
    <source>
        <dbReference type="Pfam" id="PF04542"/>
    </source>
</evidence>
<evidence type="ECO:0000256" key="4">
    <source>
        <dbReference type="ARBA" id="ARBA00023125"/>
    </source>
</evidence>
<dbReference type="InterPro" id="IPR007627">
    <property type="entry name" value="RNA_pol_sigma70_r2"/>
</dbReference>
<name>A0ABT3Z7L0_9HYPH</name>
<gene>
    <name evidence="8" type="ORF">OEG84_08455</name>
</gene>
<dbReference type="InterPro" id="IPR039425">
    <property type="entry name" value="RNA_pol_sigma-70-like"/>
</dbReference>
<dbReference type="InterPro" id="IPR014284">
    <property type="entry name" value="RNA_pol_sigma-70_dom"/>
</dbReference>
<dbReference type="PANTHER" id="PTHR43133">
    <property type="entry name" value="RNA POLYMERASE ECF-TYPE SIGMA FACTO"/>
    <property type="match status" value="1"/>
</dbReference>
<dbReference type="InterPro" id="IPR013324">
    <property type="entry name" value="RNA_pol_sigma_r3/r4-like"/>
</dbReference>
<evidence type="ECO:0000313" key="9">
    <source>
        <dbReference type="Proteomes" id="UP001073227"/>
    </source>
</evidence>
<dbReference type="EMBL" id="JAOVZR010000001">
    <property type="protein sequence ID" value="MCY0147745.1"/>
    <property type="molecule type" value="Genomic_DNA"/>
</dbReference>
<proteinExistence type="inferred from homology"/>
<dbReference type="PANTHER" id="PTHR43133:SF8">
    <property type="entry name" value="RNA POLYMERASE SIGMA FACTOR HI_1459-RELATED"/>
    <property type="match status" value="1"/>
</dbReference>
<keyword evidence="2" id="KW-0805">Transcription regulation</keyword>
<dbReference type="Gene3D" id="1.10.1740.10">
    <property type="match status" value="1"/>
</dbReference>
<dbReference type="InterPro" id="IPR013325">
    <property type="entry name" value="RNA_pol_sigma_r2"/>
</dbReference>
<dbReference type="Pfam" id="PF08281">
    <property type="entry name" value="Sigma70_r4_2"/>
    <property type="match status" value="1"/>
</dbReference>
<evidence type="ECO:0000256" key="3">
    <source>
        <dbReference type="ARBA" id="ARBA00023082"/>
    </source>
</evidence>
<keyword evidence="9" id="KW-1185">Reference proteome</keyword>
<organism evidence="8 9">
    <name type="scientific">Hoeflea algicola</name>
    <dbReference type="NCBI Taxonomy" id="2983763"/>
    <lineage>
        <taxon>Bacteria</taxon>
        <taxon>Pseudomonadati</taxon>
        <taxon>Pseudomonadota</taxon>
        <taxon>Alphaproteobacteria</taxon>
        <taxon>Hyphomicrobiales</taxon>
        <taxon>Rhizobiaceae</taxon>
        <taxon>Hoeflea</taxon>
    </lineage>
</organism>
<keyword evidence="3" id="KW-0731">Sigma factor</keyword>
<comment type="caution">
    <text evidence="8">The sequence shown here is derived from an EMBL/GenBank/DDBJ whole genome shotgun (WGS) entry which is preliminary data.</text>
</comment>
<evidence type="ECO:0000256" key="5">
    <source>
        <dbReference type="ARBA" id="ARBA00023163"/>
    </source>
</evidence>
<evidence type="ECO:0000259" key="7">
    <source>
        <dbReference type="Pfam" id="PF08281"/>
    </source>
</evidence>
<sequence>MNLSTRIDDPADNTLAVRASDGDRAAFALLVERHYDFIHRVAWKWCRDRSAAEDIAQNVCLRLGFAIRNWRNESAFTTWLYRLTINAAHDHARAAARDRRKSVAWSVHAGALGEATEAYDASDSDHVWAAVRGLPVKQRDAMLLVYGEELSHADAAAVMGCAESTVSYHLHTARKRLKSLLGEAGDER</sequence>
<comment type="similarity">
    <text evidence="1">Belongs to the sigma-70 factor family. ECF subfamily.</text>
</comment>
<keyword evidence="5" id="KW-0804">Transcription</keyword>
<dbReference type="InterPro" id="IPR036388">
    <property type="entry name" value="WH-like_DNA-bd_sf"/>
</dbReference>
<dbReference type="CDD" id="cd06171">
    <property type="entry name" value="Sigma70_r4"/>
    <property type="match status" value="1"/>
</dbReference>
<dbReference type="SUPFAM" id="SSF88946">
    <property type="entry name" value="Sigma2 domain of RNA polymerase sigma factors"/>
    <property type="match status" value="1"/>
</dbReference>
<protein>
    <submittedName>
        <fullName evidence="8">RNA polymerase sigma factor</fullName>
    </submittedName>
</protein>
<reference evidence="8" key="1">
    <citation type="submission" date="2022-10" db="EMBL/GenBank/DDBJ databases">
        <title>Hoeflea sp. G2-23, isolated from marine algae.</title>
        <authorList>
            <person name="Kristyanto S."/>
            <person name="Kim J.M."/>
            <person name="Jeon C.O."/>
        </authorList>
    </citation>
    <scope>NUCLEOTIDE SEQUENCE</scope>
    <source>
        <strain evidence="8">G2-23</strain>
    </source>
</reference>
<evidence type="ECO:0000256" key="2">
    <source>
        <dbReference type="ARBA" id="ARBA00023015"/>
    </source>
</evidence>
<dbReference type="NCBIfam" id="TIGR02937">
    <property type="entry name" value="sigma70-ECF"/>
    <property type="match status" value="1"/>
</dbReference>
<keyword evidence="4" id="KW-0238">DNA-binding</keyword>
<feature type="domain" description="RNA polymerase sigma-70 region 2" evidence="6">
    <location>
        <begin position="30"/>
        <end position="97"/>
    </location>
</feature>
<dbReference type="Gene3D" id="1.10.10.10">
    <property type="entry name" value="Winged helix-like DNA-binding domain superfamily/Winged helix DNA-binding domain"/>
    <property type="match status" value="1"/>
</dbReference>
<dbReference type="InterPro" id="IPR013249">
    <property type="entry name" value="RNA_pol_sigma70_r4_t2"/>
</dbReference>
<dbReference type="Proteomes" id="UP001073227">
    <property type="component" value="Unassembled WGS sequence"/>
</dbReference>
<evidence type="ECO:0000256" key="1">
    <source>
        <dbReference type="ARBA" id="ARBA00010641"/>
    </source>
</evidence>
<dbReference type="Pfam" id="PF04542">
    <property type="entry name" value="Sigma70_r2"/>
    <property type="match status" value="1"/>
</dbReference>
<dbReference type="SUPFAM" id="SSF88659">
    <property type="entry name" value="Sigma3 and sigma4 domains of RNA polymerase sigma factors"/>
    <property type="match status" value="1"/>
</dbReference>
<accession>A0ABT3Z7L0</accession>
<feature type="domain" description="RNA polymerase sigma factor 70 region 4 type 2" evidence="7">
    <location>
        <begin position="128"/>
        <end position="177"/>
    </location>
</feature>
<evidence type="ECO:0000313" key="8">
    <source>
        <dbReference type="EMBL" id="MCY0147745.1"/>
    </source>
</evidence>